<sequence length="380" mass="44894">MVISIALFFYRHQCIVQNKYKINRKKLISCIVVLIFVVSSFQFIAFQLTAVDPSLWSELLQKVCFLFKLAKFKTTFTYSLIFKQRPEAMELLKIPNVYYFPTSFMLKMDIGITILFSSFTGGNIFSSLRVSNYTYLTLKLFINLTSVLTLLGLICHMRYILRKQCEHLTVHTQQLQKNPDNPGVSKLFIYLSFDYLTNLCLRLLFREVTDIFLIKREWLPRQSTNHRLSFINSQRTVVIFRCRFPLLLFLFPLYSCSRWSPGTADPQRHLNNDDFHLWIRCHYLYNILQRNLNFVSGFFILLKESKCLLFFRDTQNSDGCNEVFCSVKKTLFKCKTYQCEAVFKKLLENSEKYEQLEDDKNSVLLNAKRCQKIQSPLVCN</sequence>
<dbReference type="Proteomes" id="UP000095283">
    <property type="component" value="Unplaced"/>
</dbReference>
<feature type="transmembrane region" description="Helical" evidence="1">
    <location>
        <begin position="27"/>
        <end position="50"/>
    </location>
</feature>
<name>A0A1I7W6E8_HETBA</name>
<proteinExistence type="predicted"/>
<feature type="transmembrane region" description="Helical" evidence="1">
    <location>
        <begin position="140"/>
        <end position="161"/>
    </location>
</feature>
<accession>A0A1I7W6E8</accession>
<dbReference type="WBParaSite" id="Hba_00172">
    <property type="protein sequence ID" value="Hba_00172"/>
    <property type="gene ID" value="Hba_00172"/>
</dbReference>
<dbReference type="AlphaFoldDB" id="A0A1I7W6E8"/>
<evidence type="ECO:0000256" key="1">
    <source>
        <dbReference type="SAM" id="Phobius"/>
    </source>
</evidence>
<evidence type="ECO:0000313" key="3">
    <source>
        <dbReference type="WBParaSite" id="Hba_00172"/>
    </source>
</evidence>
<keyword evidence="1" id="KW-0472">Membrane</keyword>
<reference evidence="3" key="1">
    <citation type="submission" date="2016-11" db="UniProtKB">
        <authorList>
            <consortium name="WormBaseParasite"/>
        </authorList>
    </citation>
    <scope>IDENTIFICATION</scope>
</reference>
<keyword evidence="1" id="KW-0812">Transmembrane</keyword>
<keyword evidence="1" id="KW-1133">Transmembrane helix</keyword>
<evidence type="ECO:0000313" key="2">
    <source>
        <dbReference type="Proteomes" id="UP000095283"/>
    </source>
</evidence>
<keyword evidence="2" id="KW-1185">Reference proteome</keyword>
<protein>
    <submittedName>
        <fullName evidence="3">Serpentine receptor class gamma</fullName>
    </submittedName>
</protein>
<organism evidence="2 3">
    <name type="scientific">Heterorhabditis bacteriophora</name>
    <name type="common">Entomopathogenic nematode worm</name>
    <dbReference type="NCBI Taxonomy" id="37862"/>
    <lineage>
        <taxon>Eukaryota</taxon>
        <taxon>Metazoa</taxon>
        <taxon>Ecdysozoa</taxon>
        <taxon>Nematoda</taxon>
        <taxon>Chromadorea</taxon>
        <taxon>Rhabditida</taxon>
        <taxon>Rhabditina</taxon>
        <taxon>Rhabditomorpha</taxon>
        <taxon>Strongyloidea</taxon>
        <taxon>Heterorhabditidae</taxon>
        <taxon>Heterorhabditis</taxon>
    </lineage>
</organism>